<accession>A0AAV0XJX9</accession>
<evidence type="ECO:0000313" key="1">
    <source>
        <dbReference type="EMBL" id="CAI6367746.1"/>
    </source>
</evidence>
<dbReference type="Proteomes" id="UP001160148">
    <property type="component" value="Unassembled WGS sequence"/>
</dbReference>
<proteinExistence type="predicted"/>
<dbReference type="EMBL" id="CARXXK010000005">
    <property type="protein sequence ID" value="CAI6367746.1"/>
    <property type="molecule type" value="Genomic_DNA"/>
</dbReference>
<organism evidence="1 2">
    <name type="scientific">Macrosiphum euphorbiae</name>
    <name type="common">potato aphid</name>
    <dbReference type="NCBI Taxonomy" id="13131"/>
    <lineage>
        <taxon>Eukaryota</taxon>
        <taxon>Metazoa</taxon>
        <taxon>Ecdysozoa</taxon>
        <taxon>Arthropoda</taxon>
        <taxon>Hexapoda</taxon>
        <taxon>Insecta</taxon>
        <taxon>Pterygota</taxon>
        <taxon>Neoptera</taxon>
        <taxon>Paraneoptera</taxon>
        <taxon>Hemiptera</taxon>
        <taxon>Sternorrhyncha</taxon>
        <taxon>Aphidomorpha</taxon>
        <taxon>Aphidoidea</taxon>
        <taxon>Aphididae</taxon>
        <taxon>Macrosiphini</taxon>
        <taxon>Macrosiphum</taxon>
    </lineage>
</organism>
<name>A0AAV0XJX9_9HEMI</name>
<keyword evidence="2" id="KW-1185">Reference proteome</keyword>
<sequence>MYVVANTISRNMAEAADLRWSDIDNLRNIAPNSTISNMDEVEEISDSVSNNDNYRNIHINNNGEGVMGFLSVRDDLDVIESIFNEVEDRCVVRLIFDEEK</sequence>
<dbReference type="AlphaFoldDB" id="A0AAV0XJX9"/>
<protein>
    <submittedName>
        <fullName evidence="1">Uncharacterized protein</fullName>
    </submittedName>
</protein>
<gene>
    <name evidence="1" type="ORF">MEUPH1_LOCUS22184</name>
</gene>
<reference evidence="1 2" key="1">
    <citation type="submission" date="2023-01" db="EMBL/GenBank/DDBJ databases">
        <authorList>
            <person name="Whitehead M."/>
        </authorList>
    </citation>
    <scope>NUCLEOTIDE SEQUENCE [LARGE SCALE GENOMIC DNA]</scope>
</reference>
<comment type="caution">
    <text evidence="1">The sequence shown here is derived from an EMBL/GenBank/DDBJ whole genome shotgun (WGS) entry which is preliminary data.</text>
</comment>
<evidence type="ECO:0000313" key="2">
    <source>
        <dbReference type="Proteomes" id="UP001160148"/>
    </source>
</evidence>